<dbReference type="AlphaFoldDB" id="A0A4Y9L561"/>
<sequence>MWLLAGIGLAVTLDLPGKYAFASPSAETARKCMRYSYLVYPYKRPGSVRGSGDRQTYFRECMAKDGNVPEPPPPNG</sequence>
<dbReference type="Proteomes" id="UP000297966">
    <property type="component" value="Unassembled WGS sequence"/>
</dbReference>
<accession>A0A4Y9L561</accession>
<dbReference type="EMBL" id="SPQT01000040">
    <property type="protein sequence ID" value="TFV38535.1"/>
    <property type="molecule type" value="Genomic_DNA"/>
</dbReference>
<gene>
    <name evidence="1" type="ORF">E4K65_41540</name>
</gene>
<evidence type="ECO:0000313" key="2">
    <source>
        <dbReference type="Proteomes" id="UP000297966"/>
    </source>
</evidence>
<dbReference type="OrthoDB" id="8245159at2"/>
<comment type="caution">
    <text evidence="1">The sequence shown here is derived from an EMBL/GenBank/DDBJ whole genome shotgun (WGS) entry which is preliminary data.</text>
</comment>
<keyword evidence="2" id="KW-1185">Reference proteome</keyword>
<protein>
    <submittedName>
        <fullName evidence="1">Uncharacterized protein</fullName>
    </submittedName>
</protein>
<reference evidence="1 2" key="1">
    <citation type="submission" date="2019-03" db="EMBL/GenBank/DDBJ databases">
        <title>Bradyrhizobium diversity isolated from nodules of Chamaecrista fasciculata.</title>
        <authorList>
            <person name="Klepa M.S."/>
            <person name="Urquiaga M.O."/>
            <person name="Hungria M."/>
            <person name="Delamuta J.R."/>
        </authorList>
    </citation>
    <scope>NUCLEOTIDE SEQUENCE [LARGE SCALE GENOMIC DNA]</scope>
    <source>
        <strain evidence="1 2">CNPSo 3448</strain>
    </source>
</reference>
<name>A0A4Y9L561_9BRAD</name>
<evidence type="ECO:0000313" key="1">
    <source>
        <dbReference type="EMBL" id="TFV38535.1"/>
    </source>
</evidence>
<proteinExistence type="predicted"/>
<organism evidence="1 2">
    <name type="scientific">Bradyrhizobium niftali</name>
    <dbReference type="NCBI Taxonomy" id="2560055"/>
    <lineage>
        <taxon>Bacteria</taxon>
        <taxon>Pseudomonadati</taxon>
        <taxon>Pseudomonadota</taxon>
        <taxon>Alphaproteobacteria</taxon>
        <taxon>Hyphomicrobiales</taxon>
        <taxon>Nitrobacteraceae</taxon>
        <taxon>Bradyrhizobium</taxon>
    </lineage>
</organism>